<keyword evidence="2" id="KW-1185">Reference proteome</keyword>
<sequence>MEIRFADRQKERLYRVSRVMTRHPLHFADKTSVAVQFIGEHEEGQEGGFEMGIRGVVVDGKTLGSGGRLYSV</sequence>
<gene>
    <name evidence="1" type="ORF">OUZ56_005920</name>
</gene>
<evidence type="ECO:0000313" key="2">
    <source>
        <dbReference type="Proteomes" id="UP001234178"/>
    </source>
</evidence>
<name>A0ABQ9YU44_9CRUS</name>
<protein>
    <submittedName>
        <fullName evidence="1">Uncharacterized protein</fullName>
    </submittedName>
</protein>
<evidence type="ECO:0000313" key="1">
    <source>
        <dbReference type="EMBL" id="KAK4004176.1"/>
    </source>
</evidence>
<dbReference type="EMBL" id="JAOYFB010000001">
    <property type="protein sequence ID" value="KAK4004176.1"/>
    <property type="molecule type" value="Genomic_DNA"/>
</dbReference>
<organism evidence="1 2">
    <name type="scientific">Daphnia magna</name>
    <dbReference type="NCBI Taxonomy" id="35525"/>
    <lineage>
        <taxon>Eukaryota</taxon>
        <taxon>Metazoa</taxon>
        <taxon>Ecdysozoa</taxon>
        <taxon>Arthropoda</taxon>
        <taxon>Crustacea</taxon>
        <taxon>Branchiopoda</taxon>
        <taxon>Diplostraca</taxon>
        <taxon>Cladocera</taxon>
        <taxon>Anomopoda</taxon>
        <taxon>Daphniidae</taxon>
        <taxon>Daphnia</taxon>
    </lineage>
</organism>
<comment type="caution">
    <text evidence="1">The sequence shown here is derived from an EMBL/GenBank/DDBJ whole genome shotgun (WGS) entry which is preliminary data.</text>
</comment>
<proteinExistence type="predicted"/>
<accession>A0ABQ9YU44</accession>
<reference evidence="1 2" key="1">
    <citation type="journal article" date="2023" name="Nucleic Acids Res.">
        <title>The hologenome of Daphnia magna reveals possible DNA methylation and microbiome-mediated evolution of the host genome.</title>
        <authorList>
            <person name="Chaturvedi A."/>
            <person name="Li X."/>
            <person name="Dhandapani V."/>
            <person name="Marshall H."/>
            <person name="Kissane S."/>
            <person name="Cuenca-Cambronero M."/>
            <person name="Asole G."/>
            <person name="Calvet F."/>
            <person name="Ruiz-Romero M."/>
            <person name="Marangio P."/>
            <person name="Guigo R."/>
            <person name="Rago D."/>
            <person name="Mirbahai L."/>
            <person name="Eastwood N."/>
            <person name="Colbourne J.K."/>
            <person name="Zhou J."/>
            <person name="Mallon E."/>
            <person name="Orsini L."/>
        </authorList>
    </citation>
    <scope>NUCLEOTIDE SEQUENCE [LARGE SCALE GENOMIC DNA]</scope>
    <source>
        <strain evidence="1">LRV0_1</strain>
    </source>
</reference>
<dbReference type="Proteomes" id="UP001234178">
    <property type="component" value="Unassembled WGS sequence"/>
</dbReference>